<dbReference type="Gene3D" id="6.10.110.10">
    <property type="match status" value="1"/>
</dbReference>
<protein>
    <submittedName>
        <fullName evidence="6">Uncharacterized protein</fullName>
    </submittedName>
</protein>
<dbReference type="GeneID" id="81628328"/>
<evidence type="ECO:0000256" key="3">
    <source>
        <dbReference type="ARBA" id="ARBA00022692"/>
    </source>
</evidence>
<reference evidence="6" key="1">
    <citation type="submission" date="2022-12" db="EMBL/GenBank/DDBJ databases">
        <authorList>
            <person name="Petersen C."/>
        </authorList>
    </citation>
    <scope>NUCLEOTIDE SEQUENCE</scope>
    <source>
        <strain evidence="6">IBT 30728</strain>
    </source>
</reference>
<dbReference type="GO" id="GO:0016020">
    <property type="term" value="C:membrane"/>
    <property type="evidence" value="ECO:0007669"/>
    <property type="project" value="UniProtKB-SubCell"/>
</dbReference>
<evidence type="ECO:0000313" key="6">
    <source>
        <dbReference type="EMBL" id="KAJ5471914.1"/>
    </source>
</evidence>
<evidence type="ECO:0000313" key="7">
    <source>
        <dbReference type="Proteomes" id="UP001148312"/>
    </source>
</evidence>
<comment type="similarity">
    <text evidence="2">Belongs to the IFI6/IFI27 family.</text>
</comment>
<comment type="subcellular location">
    <subcellularLocation>
        <location evidence="1">Membrane</location>
        <topology evidence="1">Multi-pass membrane protein</topology>
    </subcellularLocation>
</comment>
<keyword evidence="3" id="KW-0812">Transmembrane</keyword>
<accession>A0A9W9WQV8</accession>
<reference evidence="6" key="2">
    <citation type="journal article" date="2023" name="IMA Fungus">
        <title>Comparative genomic study of the Penicillium genus elucidates a diverse pangenome and 15 lateral gene transfer events.</title>
        <authorList>
            <person name="Petersen C."/>
            <person name="Sorensen T."/>
            <person name="Nielsen M.R."/>
            <person name="Sondergaard T.E."/>
            <person name="Sorensen J.L."/>
            <person name="Fitzpatrick D.A."/>
            <person name="Frisvad J.C."/>
            <person name="Nielsen K.L."/>
        </authorList>
    </citation>
    <scope>NUCLEOTIDE SEQUENCE</scope>
    <source>
        <strain evidence="6">IBT 30728</strain>
    </source>
</reference>
<evidence type="ECO:0000256" key="1">
    <source>
        <dbReference type="ARBA" id="ARBA00004141"/>
    </source>
</evidence>
<dbReference type="EMBL" id="JAPWDQ010000013">
    <property type="protein sequence ID" value="KAJ5471914.1"/>
    <property type="molecule type" value="Genomic_DNA"/>
</dbReference>
<dbReference type="InterPro" id="IPR038213">
    <property type="entry name" value="IFI6/IFI27-like_sf"/>
</dbReference>
<keyword evidence="4" id="KW-1133">Transmembrane helix</keyword>
<evidence type="ECO:0000256" key="2">
    <source>
        <dbReference type="ARBA" id="ARBA00007262"/>
    </source>
</evidence>
<comment type="caution">
    <text evidence="6">The sequence shown here is derived from an EMBL/GenBank/DDBJ whole genome shotgun (WGS) entry which is preliminary data.</text>
</comment>
<name>A0A9W9WQV8_9EURO</name>
<dbReference type="Pfam" id="PF06140">
    <property type="entry name" value="Ifi-6-16"/>
    <property type="match status" value="1"/>
</dbReference>
<sequence length="155" mass="15066">MSFRTLSPEVLMAGGTRIMQAGLEGGKIVIVYGKPALEKSANLTVQVASWSAQNPILAACAVVGTTGTIILAAPGLATGPVLSSLGFTMNGTQAGSAAATAHSWIGNIVAGSAMAIGQSAGAGGNGLVIVNGVAQLGGAAMTFGSAGLAWVKAQL</sequence>
<dbReference type="InterPro" id="IPR009311">
    <property type="entry name" value="IFI6/IFI27-like"/>
</dbReference>
<evidence type="ECO:0000256" key="5">
    <source>
        <dbReference type="ARBA" id="ARBA00023136"/>
    </source>
</evidence>
<dbReference type="AlphaFoldDB" id="A0A9W9WQV8"/>
<proteinExistence type="inferred from homology"/>
<gene>
    <name evidence="6" type="ORF">N7539_008483</name>
</gene>
<keyword evidence="5" id="KW-0472">Membrane</keyword>
<evidence type="ECO:0000256" key="4">
    <source>
        <dbReference type="ARBA" id="ARBA00022989"/>
    </source>
</evidence>
<dbReference type="Proteomes" id="UP001148312">
    <property type="component" value="Unassembled WGS sequence"/>
</dbReference>
<dbReference type="RefSeq" id="XP_056786460.1">
    <property type="nucleotide sequence ID" value="XM_056938078.1"/>
</dbReference>
<organism evidence="6 7">
    <name type="scientific">Penicillium diatomitis</name>
    <dbReference type="NCBI Taxonomy" id="2819901"/>
    <lineage>
        <taxon>Eukaryota</taxon>
        <taxon>Fungi</taxon>
        <taxon>Dikarya</taxon>
        <taxon>Ascomycota</taxon>
        <taxon>Pezizomycotina</taxon>
        <taxon>Eurotiomycetes</taxon>
        <taxon>Eurotiomycetidae</taxon>
        <taxon>Eurotiales</taxon>
        <taxon>Aspergillaceae</taxon>
        <taxon>Penicillium</taxon>
    </lineage>
</organism>
<keyword evidence="7" id="KW-1185">Reference proteome</keyword>